<evidence type="ECO:0000256" key="1">
    <source>
        <dbReference type="ARBA" id="ARBA00022714"/>
    </source>
</evidence>
<dbReference type="Pfam" id="PF01266">
    <property type="entry name" value="DAO"/>
    <property type="match status" value="1"/>
</dbReference>
<dbReference type="RefSeq" id="WP_226726653.1">
    <property type="nucleotide sequence ID" value="NZ_JAJAUY010000028.1"/>
</dbReference>
<evidence type="ECO:0000313" key="9">
    <source>
        <dbReference type="Proteomes" id="UP001199054"/>
    </source>
</evidence>
<dbReference type="InterPro" id="IPR036922">
    <property type="entry name" value="Rieske_2Fe-2S_sf"/>
</dbReference>
<gene>
    <name evidence="8" type="ORF">LG632_10415</name>
</gene>
<dbReference type="EMBL" id="JAJAUY010000028">
    <property type="protein sequence ID" value="MCB5179793.1"/>
    <property type="molecule type" value="Genomic_DNA"/>
</dbReference>
<dbReference type="Gene3D" id="3.30.9.10">
    <property type="entry name" value="D-Amino Acid Oxidase, subunit A, domain 2"/>
    <property type="match status" value="1"/>
</dbReference>
<dbReference type="PANTHER" id="PTHR13847">
    <property type="entry name" value="SARCOSINE DEHYDROGENASE-RELATED"/>
    <property type="match status" value="1"/>
</dbReference>
<dbReference type="Gene3D" id="2.102.10.10">
    <property type="entry name" value="Rieske [2Fe-2S] iron-sulphur domain"/>
    <property type="match status" value="1"/>
</dbReference>
<comment type="caution">
    <text evidence="8">The sequence shown here is derived from an EMBL/GenBank/DDBJ whole genome shotgun (WGS) entry which is preliminary data.</text>
</comment>
<dbReference type="SUPFAM" id="SSF50022">
    <property type="entry name" value="ISP domain"/>
    <property type="match status" value="1"/>
</dbReference>
<keyword evidence="2" id="KW-0479">Metal-binding</keyword>
<keyword evidence="4" id="KW-0411">Iron-sulfur</keyword>
<feature type="region of interest" description="Disordered" evidence="6">
    <location>
        <begin position="458"/>
        <end position="484"/>
    </location>
</feature>
<keyword evidence="3" id="KW-0408">Iron</keyword>
<feature type="domain" description="Rieske" evidence="7">
    <location>
        <begin position="420"/>
        <end position="465"/>
    </location>
</feature>
<evidence type="ECO:0000256" key="5">
    <source>
        <dbReference type="ARBA" id="ARBA00023157"/>
    </source>
</evidence>
<keyword evidence="1" id="KW-0001">2Fe-2S</keyword>
<accession>A0ABS8B5D4</accession>
<keyword evidence="9" id="KW-1185">Reference proteome</keyword>
<dbReference type="PRINTS" id="PR00162">
    <property type="entry name" value="RIESKE"/>
</dbReference>
<name>A0ABS8B5D4_9ACTN</name>
<dbReference type="Pfam" id="PF00355">
    <property type="entry name" value="Rieske"/>
    <property type="match status" value="1"/>
</dbReference>
<evidence type="ECO:0000313" key="8">
    <source>
        <dbReference type="EMBL" id="MCB5179793.1"/>
    </source>
</evidence>
<dbReference type="InterPro" id="IPR006076">
    <property type="entry name" value="FAD-dep_OxRdtase"/>
</dbReference>
<evidence type="ECO:0000256" key="4">
    <source>
        <dbReference type="ARBA" id="ARBA00023014"/>
    </source>
</evidence>
<keyword evidence="5" id="KW-1015">Disulfide bond</keyword>
<dbReference type="InterPro" id="IPR036188">
    <property type="entry name" value="FAD/NAD-bd_sf"/>
</dbReference>
<dbReference type="PANTHER" id="PTHR13847:SF274">
    <property type="entry name" value="RIESKE 2FE-2S IRON-SULFUR PROTEIN YHFW-RELATED"/>
    <property type="match status" value="1"/>
</dbReference>
<evidence type="ECO:0000256" key="2">
    <source>
        <dbReference type="ARBA" id="ARBA00022723"/>
    </source>
</evidence>
<dbReference type="InterPro" id="IPR005805">
    <property type="entry name" value="Rieske_Fe-S_prot_C"/>
</dbReference>
<reference evidence="8 9" key="1">
    <citation type="submission" date="2021-10" db="EMBL/GenBank/DDBJ databases">
        <title>Streptomyces sp. strain SMC 277, a novel streptomycete isolated from soil.</title>
        <authorList>
            <person name="Chanama M."/>
        </authorList>
    </citation>
    <scope>NUCLEOTIDE SEQUENCE [LARGE SCALE GENOMIC DNA]</scope>
    <source>
        <strain evidence="8 9">SMC 277</strain>
    </source>
</reference>
<dbReference type="InterPro" id="IPR017941">
    <property type="entry name" value="Rieske_2Fe-2S"/>
</dbReference>
<sequence length="484" mass="51381">MDSTTTAPAHPPLDGDLTADVVVVGGGIAGLCAARELALAGREVVVLEAGRVGGGVTGHTTGKLSSSHGLCYARLTAEHGAEAAALYARSQEEAMRHVLALCGELGIDAEAERLPAYTYTTDESRTEEFLAEAEAARAAGLDARYVTETGLPYPVAGAVRVEDQLQFHPRRFLLGLARDLAARGVAVHEDTRVTGLHERADCRLTLAGGGTVHAADVVLATHYPLFCHASLLARLTVHRELVVAAPVAARDVPEGMYLTSEDNTRSVRSAPYGDGSGDGDGQRLLIVAGEKYVPGTADVAERLARLEDWAHRHLPGFPRGPAPYRWAAQDVFSADHLPYVGHEHPDTQHVFLATGFGGWGLSNGVMAGQLLAAHVTGRPRPAWTELYDPRRVLPLRDLPGVVRAQASVARHYAAGFGPGPRCTHMGCELGFNEAEETWECPCHGSRFAAADGRVLQGPATEPLDVTGVDPHDTRRSPTAGKDTS</sequence>
<dbReference type="Proteomes" id="UP001199054">
    <property type="component" value="Unassembled WGS sequence"/>
</dbReference>
<organism evidence="8 9">
    <name type="scientific">Streptomyces antimicrobicus</name>
    <dbReference type="NCBI Taxonomy" id="2883108"/>
    <lineage>
        <taxon>Bacteria</taxon>
        <taxon>Bacillati</taxon>
        <taxon>Actinomycetota</taxon>
        <taxon>Actinomycetes</taxon>
        <taxon>Kitasatosporales</taxon>
        <taxon>Streptomycetaceae</taxon>
        <taxon>Streptomyces</taxon>
    </lineage>
</organism>
<evidence type="ECO:0000259" key="7">
    <source>
        <dbReference type="PROSITE" id="PS51296"/>
    </source>
</evidence>
<dbReference type="Gene3D" id="3.50.50.60">
    <property type="entry name" value="FAD/NAD(P)-binding domain"/>
    <property type="match status" value="1"/>
</dbReference>
<protein>
    <submittedName>
        <fullName evidence="8">FAD-dependent oxidoreductase</fullName>
    </submittedName>
</protein>
<proteinExistence type="predicted"/>
<evidence type="ECO:0000256" key="3">
    <source>
        <dbReference type="ARBA" id="ARBA00023004"/>
    </source>
</evidence>
<dbReference type="PROSITE" id="PS51296">
    <property type="entry name" value="RIESKE"/>
    <property type="match status" value="1"/>
</dbReference>
<dbReference type="SUPFAM" id="SSF51905">
    <property type="entry name" value="FAD/NAD(P)-binding domain"/>
    <property type="match status" value="1"/>
</dbReference>
<evidence type="ECO:0000256" key="6">
    <source>
        <dbReference type="SAM" id="MobiDB-lite"/>
    </source>
</evidence>